<evidence type="ECO:0000313" key="6">
    <source>
        <dbReference type="EMBL" id="GJN25158.1"/>
    </source>
</evidence>
<dbReference type="PROSITE" id="PS51035">
    <property type="entry name" value="BAG"/>
    <property type="match status" value="1"/>
</dbReference>
<comment type="caution">
    <text evidence="6">The sequence shown here is derived from an EMBL/GenBank/DDBJ whole genome shotgun (WGS) entry which is preliminary data.</text>
</comment>
<dbReference type="PROSITE" id="PS50096">
    <property type="entry name" value="IQ"/>
    <property type="match status" value="1"/>
</dbReference>
<sequence length="695" mass="76125">MPIWGRSWTAAVSRTYIIIMTMSLMVIILIITPIPIVTSMTVIAVASWRRILTVLSSLVLSVVPSVFRSLITAFFLIALVVLSVFFIVRVDGSVISTMLTVWGNGSDELGDHAIETAVTESDLCCSRPRAPLSPIVKSSYPKEILKSGTKFDLNRPFSIQRRARIARSRPAEPHLLCLVSSDKQENNPGPTRPARLTSSPFSLPVPEPSGTPHCNLVPKQFEAPEHSQTDPELLELLPRPLYISIAIFVQSHPNLDQKNNNSKRTTIPSAPREKLETATAMAFFGYDPYDYHHTTSPYHHSYPYYSRHQHQQPATARRAGGFFPAAEDAGLYSYQHKPPFSHNGVSFFPTTSDVNPYYHRAPAHRAGGFAPAAGNGKPAAAREAARPKAGASRSVSSIPVRFVSSDPEPEISRMPVKRALSAEDAATRIQAAARGLLARKAVRALRAVEREAEDIGEKLARDAEALRGDARARVGVGEQLMRLLFRLDAVRGAREYRKRVAKRVLALQDAVDALEQSTVEEAAAESVVTELPDAAAVPADHSGEKEAKAPIEMEVDGDRAAAVDETEQARDGVNSDDDGPDNDDAEGEWEVVTEEPDLVAEAASSRQKQQVGEVRTTAEESTDGAGLDAKKLMEMVAALCERNAQQCAVIGALAERVDALERTVRRVEDAEWRRQRARKLKKAGKGSNRNKCFID</sequence>
<dbReference type="PANTHER" id="PTHR33322:SF4">
    <property type="entry name" value="BAG DOMAIN CONTAINING PROTEIN, EXPRESSED"/>
    <property type="match status" value="1"/>
</dbReference>
<feature type="transmembrane region" description="Helical" evidence="4">
    <location>
        <begin position="66"/>
        <end position="88"/>
    </location>
</feature>
<dbReference type="Proteomes" id="UP001054889">
    <property type="component" value="Unassembled WGS sequence"/>
</dbReference>
<evidence type="ECO:0000256" key="3">
    <source>
        <dbReference type="SAM" id="MobiDB-lite"/>
    </source>
</evidence>
<keyword evidence="7" id="KW-1185">Reference proteome</keyword>
<dbReference type="AlphaFoldDB" id="A0AAV5EQY4"/>
<proteinExistence type="predicted"/>
<gene>
    <name evidence="6" type="primary">gb12950</name>
    <name evidence="6" type="ORF">PR202_gb12950</name>
</gene>
<reference evidence="6" key="1">
    <citation type="journal article" date="2018" name="DNA Res.">
        <title>Multiple hybrid de novo genome assembly of finger millet, an orphan allotetraploid crop.</title>
        <authorList>
            <person name="Hatakeyama M."/>
            <person name="Aluri S."/>
            <person name="Balachadran M.T."/>
            <person name="Sivarajan S.R."/>
            <person name="Patrignani A."/>
            <person name="Gruter S."/>
            <person name="Poveda L."/>
            <person name="Shimizu-Inatsugi R."/>
            <person name="Baeten J."/>
            <person name="Francoijs K.J."/>
            <person name="Nataraja K.N."/>
            <person name="Reddy Y.A.N."/>
            <person name="Phadnis S."/>
            <person name="Ravikumar R.L."/>
            <person name="Schlapbach R."/>
            <person name="Sreeman S.M."/>
            <person name="Shimizu K.K."/>
        </authorList>
    </citation>
    <scope>NUCLEOTIDE SEQUENCE</scope>
</reference>
<protein>
    <recommendedName>
        <fullName evidence="5">BAG domain-containing protein</fullName>
    </recommendedName>
</protein>
<evidence type="ECO:0000313" key="7">
    <source>
        <dbReference type="Proteomes" id="UP001054889"/>
    </source>
</evidence>
<feature type="region of interest" description="Disordered" evidence="3">
    <location>
        <begin position="600"/>
        <end position="625"/>
    </location>
</feature>
<feature type="compositionally biased region" description="Basic and acidic residues" evidence="3">
    <location>
        <begin position="541"/>
        <end position="570"/>
    </location>
</feature>
<name>A0AAV5EQY4_ELECO</name>
<feature type="coiled-coil region" evidence="2">
    <location>
        <begin position="650"/>
        <end position="680"/>
    </location>
</feature>
<dbReference type="GO" id="GO:0051087">
    <property type="term" value="F:protein-folding chaperone binding"/>
    <property type="evidence" value="ECO:0007669"/>
    <property type="project" value="InterPro"/>
</dbReference>
<dbReference type="InterPro" id="IPR040400">
    <property type="entry name" value="BAG5/6/7/8"/>
</dbReference>
<dbReference type="InterPro" id="IPR003103">
    <property type="entry name" value="BAG_domain"/>
</dbReference>
<feature type="region of interest" description="Disordered" evidence="3">
    <location>
        <begin position="525"/>
        <end position="586"/>
    </location>
</feature>
<feature type="compositionally biased region" description="Acidic residues" evidence="3">
    <location>
        <begin position="574"/>
        <end position="586"/>
    </location>
</feature>
<evidence type="ECO:0000256" key="4">
    <source>
        <dbReference type="SAM" id="Phobius"/>
    </source>
</evidence>
<feature type="transmembrane region" description="Helical" evidence="4">
    <location>
        <begin position="16"/>
        <end position="46"/>
    </location>
</feature>
<dbReference type="SMART" id="SM00264">
    <property type="entry name" value="BAG"/>
    <property type="match status" value="1"/>
</dbReference>
<dbReference type="SUPFAM" id="SSF63491">
    <property type="entry name" value="BAG domain"/>
    <property type="match status" value="1"/>
</dbReference>
<keyword evidence="1" id="KW-0143">Chaperone</keyword>
<evidence type="ECO:0000259" key="5">
    <source>
        <dbReference type="PROSITE" id="PS51035"/>
    </source>
</evidence>
<feature type="domain" description="BAG" evidence="5">
    <location>
        <begin position="444"/>
        <end position="515"/>
    </location>
</feature>
<dbReference type="EMBL" id="BQKI01000078">
    <property type="protein sequence ID" value="GJN25158.1"/>
    <property type="molecule type" value="Genomic_DNA"/>
</dbReference>
<keyword evidence="4" id="KW-1133">Transmembrane helix</keyword>
<dbReference type="GO" id="GO:0009506">
    <property type="term" value="C:plasmodesma"/>
    <property type="evidence" value="ECO:0007669"/>
    <property type="project" value="TreeGrafter"/>
</dbReference>
<reference evidence="6" key="2">
    <citation type="submission" date="2021-12" db="EMBL/GenBank/DDBJ databases">
        <title>Resequencing data analysis of finger millet.</title>
        <authorList>
            <person name="Hatakeyama M."/>
            <person name="Aluri S."/>
            <person name="Balachadran M.T."/>
            <person name="Sivarajan S.R."/>
            <person name="Poveda L."/>
            <person name="Shimizu-Inatsugi R."/>
            <person name="Schlapbach R."/>
            <person name="Sreeman S.M."/>
            <person name="Shimizu K.K."/>
        </authorList>
    </citation>
    <scope>NUCLEOTIDE SEQUENCE</scope>
</reference>
<evidence type="ECO:0000256" key="2">
    <source>
        <dbReference type="SAM" id="Coils"/>
    </source>
</evidence>
<keyword evidence="2" id="KW-0175">Coiled coil</keyword>
<accession>A0AAV5EQY4</accession>
<keyword evidence="4" id="KW-0812">Transmembrane</keyword>
<dbReference type="PANTHER" id="PTHR33322">
    <property type="entry name" value="BAG DOMAIN CONTAINING PROTEIN, EXPRESSED"/>
    <property type="match status" value="1"/>
</dbReference>
<organism evidence="6 7">
    <name type="scientific">Eleusine coracana subsp. coracana</name>
    <dbReference type="NCBI Taxonomy" id="191504"/>
    <lineage>
        <taxon>Eukaryota</taxon>
        <taxon>Viridiplantae</taxon>
        <taxon>Streptophyta</taxon>
        <taxon>Embryophyta</taxon>
        <taxon>Tracheophyta</taxon>
        <taxon>Spermatophyta</taxon>
        <taxon>Magnoliopsida</taxon>
        <taxon>Liliopsida</taxon>
        <taxon>Poales</taxon>
        <taxon>Poaceae</taxon>
        <taxon>PACMAD clade</taxon>
        <taxon>Chloridoideae</taxon>
        <taxon>Cynodonteae</taxon>
        <taxon>Eleusininae</taxon>
        <taxon>Eleusine</taxon>
    </lineage>
</organism>
<dbReference type="Pfam" id="PF02179">
    <property type="entry name" value="BAG"/>
    <property type="match status" value="1"/>
</dbReference>
<evidence type="ECO:0000256" key="1">
    <source>
        <dbReference type="ARBA" id="ARBA00023186"/>
    </source>
</evidence>
<keyword evidence="4" id="KW-0472">Membrane</keyword>
<feature type="region of interest" description="Disordered" evidence="3">
    <location>
        <begin position="179"/>
        <end position="202"/>
    </location>
</feature>
<dbReference type="GO" id="GO:0006457">
    <property type="term" value="P:protein folding"/>
    <property type="evidence" value="ECO:0007669"/>
    <property type="project" value="TreeGrafter"/>
</dbReference>